<keyword evidence="3" id="KW-1185">Reference proteome</keyword>
<evidence type="ECO:0000313" key="3">
    <source>
        <dbReference type="Proteomes" id="UP000182894"/>
    </source>
</evidence>
<evidence type="ECO:0000256" key="1">
    <source>
        <dbReference type="SAM" id="MobiDB-lite"/>
    </source>
</evidence>
<dbReference type="STRING" id="89065.SAMN05216605_106174"/>
<dbReference type="EMBL" id="FNCO01000006">
    <property type="protein sequence ID" value="SDH41596.1"/>
    <property type="molecule type" value="Genomic_DNA"/>
</dbReference>
<reference evidence="3" key="1">
    <citation type="submission" date="2016-10" db="EMBL/GenBank/DDBJ databases">
        <authorList>
            <person name="Varghese N."/>
            <person name="Submissions S."/>
        </authorList>
    </citation>
    <scope>NUCLEOTIDE SEQUENCE [LARGE SCALE GENOMIC DNA]</scope>
    <source>
        <strain evidence="3">ATCC 700689</strain>
    </source>
</reference>
<dbReference type="AlphaFoldDB" id="A0A1G8C7U5"/>
<dbReference type="Proteomes" id="UP000182894">
    <property type="component" value="Unassembled WGS sequence"/>
</dbReference>
<feature type="region of interest" description="Disordered" evidence="1">
    <location>
        <begin position="1"/>
        <end position="23"/>
    </location>
</feature>
<sequence>MDKSASPTPFHRQPSPTHFPPGFRSLILPRDLGRLMGWLLNERTTRKLDADQHMVVTLVDGQGEEEALVMSESAVYALMKG</sequence>
<name>A0A1G8C7U5_9PSED</name>
<proteinExistence type="predicted"/>
<gene>
    <name evidence="2" type="ORF">SAMN05216605_106174</name>
</gene>
<protein>
    <submittedName>
        <fullName evidence="2">Uncharacterized protein</fullName>
    </submittedName>
</protein>
<dbReference type="RefSeq" id="WP_143024374.1">
    <property type="nucleotide sequence ID" value="NZ_FNCO01000006.1"/>
</dbReference>
<accession>A0A1G8C7U5</accession>
<evidence type="ECO:0000313" key="2">
    <source>
        <dbReference type="EMBL" id="SDH41596.1"/>
    </source>
</evidence>
<organism evidence="2 3">
    <name type="scientific">Pseudomonas abietaniphila</name>
    <dbReference type="NCBI Taxonomy" id="89065"/>
    <lineage>
        <taxon>Bacteria</taxon>
        <taxon>Pseudomonadati</taxon>
        <taxon>Pseudomonadota</taxon>
        <taxon>Gammaproteobacteria</taxon>
        <taxon>Pseudomonadales</taxon>
        <taxon>Pseudomonadaceae</taxon>
        <taxon>Pseudomonas</taxon>
    </lineage>
</organism>